<dbReference type="NCBIfam" id="TIGR03828">
    <property type="entry name" value="pfkB"/>
    <property type="match status" value="1"/>
</dbReference>
<dbReference type="GO" id="GO:0008662">
    <property type="term" value="F:1-phosphofructokinase activity"/>
    <property type="evidence" value="ECO:0007669"/>
    <property type="project" value="UniProtKB-UniRule"/>
</dbReference>
<keyword evidence="3 7" id="KW-0547">Nucleotide-binding</keyword>
<proteinExistence type="inferred from homology"/>
<comment type="similarity">
    <text evidence="7">Belongs to the carbohydrate kinase PfkB family. LacC subfamily.</text>
</comment>
<evidence type="ECO:0000256" key="2">
    <source>
        <dbReference type="ARBA" id="ARBA00022679"/>
    </source>
</evidence>
<dbReference type="EMBL" id="CP002160">
    <property type="protein sequence ID" value="ADL49864.1"/>
    <property type="molecule type" value="Genomic_DNA"/>
</dbReference>
<reference evidence="10 11" key="1">
    <citation type="submission" date="2010-08" db="EMBL/GenBank/DDBJ databases">
        <title>Complete sequence of Clostridium cellulovorans 743B.</title>
        <authorList>
            <consortium name="US DOE Joint Genome Institute"/>
            <person name="Lucas S."/>
            <person name="Copeland A."/>
            <person name="Lapidus A."/>
            <person name="Cheng J.-F."/>
            <person name="Bruce D."/>
            <person name="Goodwin L."/>
            <person name="Pitluck S."/>
            <person name="Chertkov O."/>
            <person name="Detter J.C."/>
            <person name="Han C."/>
            <person name="Tapia R."/>
            <person name="Land M."/>
            <person name="Hauser L."/>
            <person name="Chang Y.-J."/>
            <person name="Jeffries C."/>
            <person name="Kyrpides N."/>
            <person name="Ivanova N."/>
            <person name="Mikhailova N."/>
            <person name="Hemme C.L."/>
            <person name="Woyke T."/>
        </authorList>
    </citation>
    <scope>NUCLEOTIDE SEQUENCE [LARGE SCALE GENOMIC DNA]</scope>
    <source>
        <strain evidence="11">ATCC 35296 / DSM 3052 / OCM 3 / 743B</strain>
    </source>
</reference>
<dbReference type="SUPFAM" id="SSF53613">
    <property type="entry name" value="Ribokinase-like"/>
    <property type="match status" value="1"/>
</dbReference>
<evidence type="ECO:0000256" key="1">
    <source>
        <dbReference type="ARBA" id="ARBA00005380"/>
    </source>
</evidence>
<dbReference type="CDD" id="cd01164">
    <property type="entry name" value="FruK_PfkB_like"/>
    <property type="match status" value="1"/>
</dbReference>
<dbReference type="PANTHER" id="PTHR46566">
    <property type="entry name" value="1-PHOSPHOFRUCTOKINASE-RELATED"/>
    <property type="match status" value="1"/>
</dbReference>
<dbReference type="eggNOG" id="COG1105">
    <property type="taxonomic scope" value="Bacteria"/>
</dbReference>
<dbReference type="RefSeq" id="WP_010076714.1">
    <property type="nucleotide sequence ID" value="NC_014393.1"/>
</dbReference>
<dbReference type="NCBIfam" id="TIGR03168">
    <property type="entry name" value="1-PFK"/>
    <property type="match status" value="1"/>
</dbReference>
<dbReference type="Gene3D" id="3.40.1190.20">
    <property type="match status" value="1"/>
</dbReference>
<dbReference type="GO" id="GO:0005988">
    <property type="term" value="P:lactose metabolic process"/>
    <property type="evidence" value="ECO:0007669"/>
    <property type="project" value="UniProtKB-KW"/>
</dbReference>
<dbReference type="AlphaFoldDB" id="D9SMS9"/>
<evidence type="ECO:0000259" key="9">
    <source>
        <dbReference type="Pfam" id="PF00294"/>
    </source>
</evidence>
<sequence>MIYTVTLNPSIDYIVKVDDFSLGEVNRTEVDEKYPGGKGINVSRVLKHLGVESKALGFVGGFTGYYIKESLKGFGVETDFIEVEEDTRINIKIKSNMETEINGAGPKISEDKFNELKEKIAKLKDNDVLVLAGSVQSSLSKDTYVQLIKALKSQKIKVVVDTTRELLLSTLTHKPFLIKPNKSELAELFNTKIDSLEEVIEYASKLREMGAENVIVSMAGDGSLLICDQGVFRAKAPKGQVKNSVGAGDSLVAGFIEGYTKTKDIKEALVHGTASGSATAFSMDLCTKEEFELILDKVEVNKLY</sequence>
<dbReference type="PROSITE" id="PS00584">
    <property type="entry name" value="PFKB_KINASES_2"/>
    <property type="match status" value="1"/>
</dbReference>
<dbReference type="PROSITE" id="PS00583">
    <property type="entry name" value="PFKB_KINASES_1"/>
    <property type="match status" value="1"/>
</dbReference>
<evidence type="ECO:0000313" key="10">
    <source>
        <dbReference type="EMBL" id="ADL49864.1"/>
    </source>
</evidence>
<protein>
    <recommendedName>
        <fullName evidence="7">Tagatose-6-phosphate kinase</fullName>
        <ecNumber evidence="7">2.7.1.144</ecNumber>
    </recommendedName>
</protein>
<dbReference type="Pfam" id="PF00294">
    <property type="entry name" value="PfkB"/>
    <property type="match status" value="1"/>
</dbReference>
<dbReference type="GO" id="GO:0016052">
    <property type="term" value="P:carbohydrate catabolic process"/>
    <property type="evidence" value="ECO:0007669"/>
    <property type="project" value="UniProtKB-ARBA"/>
</dbReference>
<dbReference type="InterPro" id="IPR029056">
    <property type="entry name" value="Ribokinase-like"/>
</dbReference>
<keyword evidence="7" id="KW-0423">Lactose metabolism</keyword>
<dbReference type="InterPro" id="IPR002173">
    <property type="entry name" value="Carboh/pur_kinase_PfkB_CS"/>
</dbReference>
<dbReference type="OrthoDB" id="9801219at2"/>
<evidence type="ECO:0000256" key="3">
    <source>
        <dbReference type="ARBA" id="ARBA00022741"/>
    </source>
</evidence>
<dbReference type="InterPro" id="IPR011611">
    <property type="entry name" value="PfkB_dom"/>
</dbReference>
<dbReference type="FunFam" id="3.40.1190.20:FF:000001">
    <property type="entry name" value="Phosphofructokinase"/>
    <property type="match status" value="1"/>
</dbReference>
<keyword evidence="4 8" id="KW-0418">Kinase</keyword>
<keyword evidence="11" id="KW-1185">Reference proteome</keyword>
<dbReference type="PIRSF" id="PIRSF000535">
    <property type="entry name" value="1PFK/6PFK/LacC"/>
    <property type="match status" value="1"/>
</dbReference>
<accession>D9SMS9</accession>
<organism evidence="10 11">
    <name type="scientific">Clostridium cellulovorans (strain ATCC 35296 / DSM 3052 / OCM 3 / 743B)</name>
    <dbReference type="NCBI Taxonomy" id="573061"/>
    <lineage>
        <taxon>Bacteria</taxon>
        <taxon>Bacillati</taxon>
        <taxon>Bacillota</taxon>
        <taxon>Clostridia</taxon>
        <taxon>Eubacteriales</taxon>
        <taxon>Clostridiaceae</taxon>
        <taxon>Clostridium</taxon>
    </lineage>
</organism>
<feature type="domain" description="Carbohydrate kinase PfkB" evidence="9">
    <location>
        <begin position="9"/>
        <end position="283"/>
    </location>
</feature>
<dbReference type="UniPathway" id="UPA00704">
    <property type="reaction ID" value="UER00715"/>
</dbReference>
<evidence type="ECO:0000256" key="5">
    <source>
        <dbReference type="ARBA" id="ARBA00022840"/>
    </source>
</evidence>
<name>D9SMS9_CLOC7</name>
<dbReference type="InterPro" id="IPR022463">
    <property type="entry name" value="1-PFruKinase"/>
</dbReference>
<comment type="function">
    <text evidence="8">Catalyzes the ATP-dependent phosphorylation of fructose-l-phosphate to fructose-l,6-bisphosphate.</text>
</comment>
<dbReference type="InterPro" id="IPR017583">
    <property type="entry name" value="Tagatose/fructose_Pkinase"/>
</dbReference>
<comment type="pathway">
    <text evidence="7">Carbohydrate metabolism; D-tagatose 6-phosphate degradation; D-glyceraldehyde 3-phosphate and glycerone phosphate from D-tagatose 6-phosphate: step 1/2.</text>
</comment>
<dbReference type="GO" id="GO:0005829">
    <property type="term" value="C:cytosol"/>
    <property type="evidence" value="ECO:0007669"/>
    <property type="project" value="TreeGrafter"/>
</dbReference>
<dbReference type="STRING" id="573061.Clocel_0075"/>
<evidence type="ECO:0000256" key="8">
    <source>
        <dbReference type="RuleBase" id="RU369061"/>
    </source>
</evidence>
<dbReference type="GO" id="GO:0044281">
    <property type="term" value="P:small molecule metabolic process"/>
    <property type="evidence" value="ECO:0007669"/>
    <property type="project" value="UniProtKB-ARBA"/>
</dbReference>
<comment type="catalytic activity">
    <reaction evidence="7">
        <text>D-tagatofuranose 6-phosphate + ATP = D-tagatofuranose 1,6-bisphosphate + ADP + H(+)</text>
        <dbReference type="Rhea" id="RHEA:12420"/>
        <dbReference type="ChEBI" id="CHEBI:15378"/>
        <dbReference type="ChEBI" id="CHEBI:30616"/>
        <dbReference type="ChEBI" id="CHEBI:58694"/>
        <dbReference type="ChEBI" id="CHEBI:58695"/>
        <dbReference type="ChEBI" id="CHEBI:456216"/>
        <dbReference type="EC" id="2.7.1.144"/>
    </reaction>
</comment>
<dbReference type="HOGENOM" id="CLU_050013_1_0_9"/>
<evidence type="ECO:0000313" key="11">
    <source>
        <dbReference type="Proteomes" id="UP000002730"/>
    </source>
</evidence>
<dbReference type="GO" id="GO:0009024">
    <property type="term" value="F:tagatose-6-phosphate kinase activity"/>
    <property type="evidence" value="ECO:0007669"/>
    <property type="project" value="UniProtKB-EC"/>
</dbReference>
<comment type="similarity">
    <text evidence="1">Belongs to the carbohydrate kinase pfkB family.</text>
</comment>
<keyword evidence="2 7" id="KW-0808">Transferase</keyword>
<dbReference type="GO" id="GO:0005524">
    <property type="term" value="F:ATP binding"/>
    <property type="evidence" value="ECO:0007669"/>
    <property type="project" value="UniProtKB-UniRule"/>
</dbReference>
<dbReference type="Proteomes" id="UP000002730">
    <property type="component" value="Chromosome"/>
</dbReference>
<dbReference type="GO" id="GO:2001059">
    <property type="term" value="P:D-tagatose 6-phosphate catabolic process"/>
    <property type="evidence" value="ECO:0007669"/>
    <property type="project" value="UniProtKB-UniPathway"/>
</dbReference>
<gene>
    <name evidence="10" type="ordered locus">Clocel_0075</name>
</gene>
<evidence type="ECO:0000256" key="4">
    <source>
        <dbReference type="ARBA" id="ARBA00022777"/>
    </source>
</evidence>
<comment type="catalytic activity">
    <reaction evidence="6 8">
        <text>beta-D-fructose 1-phosphate + ATP = beta-D-fructose 1,6-bisphosphate + ADP + H(+)</text>
        <dbReference type="Rhea" id="RHEA:14213"/>
        <dbReference type="ChEBI" id="CHEBI:15378"/>
        <dbReference type="ChEBI" id="CHEBI:30616"/>
        <dbReference type="ChEBI" id="CHEBI:32966"/>
        <dbReference type="ChEBI" id="CHEBI:138881"/>
        <dbReference type="ChEBI" id="CHEBI:456216"/>
        <dbReference type="EC" id="2.7.1.56"/>
    </reaction>
</comment>
<evidence type="ECO:0000256" key="7">
    <source>
        <dbReference type="PIRNR" id="PIRNR000535"/>
    </source>
</evidence>
<dbReference type="EC" id="2.7.1.144" evidence="7"/>
<dbReference type="PANTHER" id="PTHR46566:SF1">
    <property type="entry name" value="1-PHOSPHOFRUCTOKINASE"/>
    <property type="match status" value="1"/>
</dbReference>
<evidence type="ECO:0000256" key="6">
    <source>
        <dbReference type="ARBA" id="ARBA00047745"/>
    </source>
</evidence>
<dbReference type="KEGG" id="ccb:Clocel_0075"/>
<keyword evidence="5 7" id="KW-0067">ATP-binding</keyword>